<dbReference type="VEuPathDB" id="FungiDB:Bcin02g00500"/>
<organism evidence="7 8">
    <name type="scientific">Botryotinia fuckeliana (strain B05.10)</name>
    <name type="common">Noble rot fungus</name>
    <name type="synonym">Botrytis cinerea</name>
    <dbReference type="NCBI Taxonomy" id="332648"/>
    <lineage>
        <taxon>Eukaryota</taxon>
        <taxon>Fungi</taxon>
        <taxon>Dikarya</taxon>
        <taxon>Ascomycota</taxon>
        <taxon>Pezizomycotina</taxon>
        <taxon>Leotiomycetes</taxon>
        <taxon>Helotiales</taxon>
        <taxon>Sclerotiniaceae</taxon>
        <taxon>Botrytis</taxon>
    </lineage>
</organism>
<feature type="repeat" description="ANK" evidence="3">
    <location>
        <begin position="812"/>
        <end position="836"/>
    </location>
</feature>
<dbReference type="PANTHER" id="PTHR24198">
    <property type="entry name" value="ANKYRIN REPEAT AND PROTEIN KINASE DOMAIN-CONTAINING PROTEIN"/>
    <property type="match status" value="1"/>
</dbReference>
<dbReference type="KEGG" id="bfu:BCIN_02g00500"/>
<feature type="repeat" description="ANK" evidence="3">
    <location>
        <begin position="846"/>
        <end position="870"/>
    </location>
</feature>
<dbReference type="SUPFAM" id="SSF52540">
    <property type="entry name" value="P-loop containing nucleoside triphosphate hydrolases"/>
    <property type="match status" value="1"/>
</dbReference>
<reference evidence="7 8" key="2">
    <citation type="journal article" date="2012" name="Eukaryot. Cell">
        <title>Genome update of Botrytis cinerea strains B05.10 and T4.</title>
        <authorList>
            <person name="Staats M."/>
            <person name="van Kan J.A."/>
        </authorList>
    </citation>
    <scope>NUCLEOTIDE SEQUENCE [LARGE SCALE GENOMIC DNA]</scope>
    <source>
        <strain evidence="7 8">B05.10</strain>
    </source>
</reference>
<proteinExistence type="predicted"/>
<dbReference type="AlphaFoldDB" id="A0A384J8K7"/>
<keyword evidence="1" id="KW-0677">Repeat</keyword>
<dbReference type="InterPro" id="IPR054471">
    <property type="entry name" value="GPIID_WHD"/>
</dbReference>
<dbReference type="PANTHER" id="PTHR24198:SF165">
    <property type="entry name" value="ANKYRIN REPEAT-CONTAINING PROTEIN-RELATED"/>
    <property type="match status" value="1"/>
</dbReference>
<dbReference type="Gene3D" id="1.25.40.20">
    <property type="entry name" value="Ankyrin repeat-containing domain"/>
    <property type="match status" value="4"/>
</dbReference>
<protein>
    <submittedName>
        <fullName evidence="7">Uncharacterized protein</fullName>
    </submittedName>
</protein>
<evidence type="ECO:0000256" key="3">
    <source>
        <dbReference type="PROSITE-ProRule" id="PRU00023"/>
    </source>
</evidence>
<feature type="repeat" description="ANK" evidence="3">
    <location>
        <begin position="778"/>
        <end position="802"/>
    </location>
</feature>
<gene>
    <name evidence="7" type="ORF">BCIN_02g00500</name>
</gene>
<feature type="repeat" description="ANK" evidence="3">
    <location>
        <begin position="744"/>
        <end position="768"/>
    </location>
</feature>
<feature type="repeat" description="ANK" evidence="3">
    <location>
        <begin position="710"/>
        <end position="734"/>
    </location>
</feature>
<evidence type="ECO:0000259" key="5">
    <source>
        <dbReference type="Pfam" id="PF22939"/>
    </source>
</evidence>
<dbReference type="Pfam" id="PF12796">
    <property type="entry name" value="Ank_2"/>
    <property type="match status" value="3"/>
</dbReference>
<evidence type="ECO:0000256" key="2">
    <source>
        <dbReference type="ARBA" id="ARBA00023043"/>
    </source>
</evidence>
<keyword evidence="8" id="KW-1185">Reference proteome</keyword>
<accession>A0A384J8K7</accession>
<dbReference type="OrthoDB" id="195446at2759"/>
<feature type="domain" description="Nephrocystin 3-like N-terminal" evidence="6">
    <location>
        <begin position="189"/>
        <end position="354"/>
    </location>
</feature>
<dbReference type="PROSITE" id="PS50297">
    <property type="entry name" value="ANK_REP_REGION"/>
    <property type="match status" value="7"/>
</dbReference>
<name>A0A384J8K7_BOTFB</name>
<dbReference type="Pfam" id="PF22939">
    <property type="entry name" value="WHD_GPIID"/>
    <property type="match status" value="1"/>
</dbReference>
<sequence>MSFGFGIGDILAVIELARKIRKDFADAPSQFKDISLEVRSLSIVLQDIEDELSLPDLDTKQESELKEIVDGCRDVLEKLQRLLSTYGELRSDSRGVGYKAKRIWKRFQWEPDDIKELRSRITTNVAFLNAFRGKFTNKTLHEIKNSADQFHERQDDRELNKECLAILNWLTPIDHTSQQHDFITKRQADTGQWLLDSPVFIEWVSSDSQKLFCPGIPGAGKTMLTSIVIEELMNRFRNDKSIGIAYLYCNFKRQHDQKIDDLLLSLLKQLSRYQSSLPGAVKDMFDLHSPRQYRPSKKEISSALKSVTDLYSRVFIVIDALDECQMADGCRMDFLSEVFHLQETCQLSLFATSRHIPDIEEMFDNSMRLEIRASDTDVEIYLDGRMSQLPEYVRNSKDLQNEIKSKIIKAIDGMFLLARLNFDSLKGKKSPKAMRNALNMLPTGTDAYKDAYKDAMERIEGQLDDERDLAKQVLSWITFAKRPLTTAELQDAIAVEINETELDRENFTEISTMISVCAGLVTVDDEGKIIRLVHYTTQEYFERTRDEWFPNAETFITTICVTYLSFETFNTGFCQTSQDFVKRVRSNRLSMYAAKFWGLHACKASISEKILERALLRFLENQLKVGASWQLMNCNYPVELYVCQGSIPESSPSYYGQFLSRGLTGMHITALFGLETVIQLLLYSGKLEVDSRGRSSQERGFYFDSNTVNPGRTPLFFAAEKGYEKVVKLLLDTGKVDPDWKDCDNRTPLYWAANNGHEKVVKLLLDTGKVNVNLRGSRGQTPFHSAARSGNENLVKLLLDTGKVGINRKDSNGRTPLSLAAENGHEKVVKLLLDTGKVEIDCKDSKNRTPLYWAADNEHEKVVKILLDTGKVEIDCKDYDDRTLLCWAARKGHEKIVKLLLDTGKVDPDCKDYDDRTPLYWAANNGHEKMVKLLLDTGKVEIDETDKFGKTPLFGAVYYGHESIVKLLLNTDAVDINKSDHKCRTPISHAAESGNESMVKLLLSTNSVDVNAVDKYHRPPISHAADSGRESIVKLLLDTGKIDVGYQDDVGLSPFSYACLQRHESIMKLLLDAGKVDLSHKDEKGMTPFWMAAAAGCEAVVKQILDTNKVDLKREVDYWLCPENEWCDHEGVVKLLVGKYADMKIDIPPEAEGHIRKRWPGLLEGT</sequence>
<evidence type="ECO:0000313" key="7">
    <source>
        <dbReference type="EMBL" id="ATZ46664.1"/>
    </source>
</evidence>
<dbReference type="Proteomes" id="UP000001798">
    <property type="component" value="Chromosome 2"/>
</dbReference>
<dbReference type="Pfam" id="PF24883">
    <property type="entry name" value="NPHP3_N"/>
    <property type="match status" value="1"/>
</dbReference>
<evidence type="ECO:0000313" key="8">
    <source>
        <dbReference type="Proteomes" id="UP000001798"/>
    </source>
</evidence>
<dbReference type="InterPro" id="IPR027417">
    <property type="entry name" value="P-loop_NTPase"/>
</dbReference>
<dbReference type="SMART" id="SM00248">
    <property type="entry name" value="ANK"/>
    <property type="match status" value="13"/>
</dbReference>
<dbReference type="EMBL" id="CP009806">
    <property type="protein sequence ID" value="ATZ46664.1"/>
    <property type="molecule type" value="Genomic_DNA"/>
</dbReference>
<evidence type="ECO:0000256" key="1">
    <source>
        <dbReference type="ARBA" id="ARBA00022737"/>
    </source>
</evidence>
<reference evidence="7 8" key="3">
    <citation type="journal article" date="2017" name="Mol. Plant Pathol.">
        <title>A gapless genome sequence of the fungus Botrytis cinerea.</title>
        <authorList>
            <person name="Van Kan J.A."/>
            <person name="Stassen J.H."/>
            <person name="Mosbach A."/>
            <person name="Van Der Lee T.A."/>
            <person name="Faino L."/>
            <person name="Farmer A.D."/>
            <person name="Papasotiriou D.G."/>
            <person name="Zhou S."/>
            <person name="Seidl M.F."/>
            <person name="Cottam E."/>
            <person name="Edel D."/>
            <person name="Hahn M."/>
            <person name="Schwartz D.C."/>
            <person name="Dietrich R.A."/>
            <person name="Widdison S."/>
            <person name="Scalliet G."/>
        </authorList>
    </citation>
    <scope>NUCLEOTIDE SEQUENCE [LARGE SCALE GENOMIC DNA]</scope>
    <source>
        <strain evidence="7 8">B05.10</strain>
    </source>
</reference>
<dbReference type="RefSeq" id="XP_024546819.1">
    <property type="nucleotide sequence ID" value="XM_024691048.1"/>
</dbReference>
<dbReference type="SUPFAM" id="SSF48403">
    <property type="entry name" value="Ankyrin repeat"/>
    <property type="match status" value="1"/>
</dbReference>
<dbReference type="GeneID" id="5436442"/>
<feature type="domain" description="GPI inositol-deacylase winged helix" evidence="5">
    <location>
        <begin position="466"/>
        <end position="541"/>
    </location>
</feature>
<feature type="repeat" description="ANK" evidence="3">
    <location>
        <begin position="914"/>
        <end position="938"/>
    </location>
</feature>
<dbReference type="InterPro" id="IPR056884">
    <property type="entry name" value="NPHP3-like_N"/>
</dbReference>
<dbReference type="Gene3D" id="3.40.50.300">
    <property type="entry name" value="P-loop containing nucleotide triphosphate hydrolases"/>
    <property type="match status" value="1"/>
</dbReference>
<dbReference type="InterPro" id="IPR036770">
    <property type="entry name" value="Ankyrin_rpt-contain_sf"/>
</dbReference>
<dbReference type="Pfam" id="PF17107">
    <property type="entry name" value="SesA"/>
    <property type="match status" value="1"/>
</dbReference>
<dbReference type="InterPro" id="IPR002110">
    <property type="entry name" value="Ankyrin_rpt"/>
</dbReference>
<dbReference type="PROSITE" id="PS50088">
    <property type="entry name" value="ANK_REPEAT"/>
    <property type="match status" value="7"/>
</dbReference>
<evidence type="ECO:0000259" key="6">
    <source>
        <dbReference type="Pfam" id="PF24883"/>
    </source>
</evidence>
<feature type="domain" description="NACHT-NTPase and P-loop NTPases N-terminal" evidence="4">
    <location>
        <begin position="16"/>
        <end position="98"/>
    </location>
</feature>
<keyword evidence="2 3" id="KW-0040">ANK repeat</keyword>
<evidence type="ECO:0000259" key="4">
    <source>
        <dbReference type="Pfam" id="PF17107"/>
    </source>
</evidence>
<feature type="repeat" description="ANK" evidence="3">
    <location>
        <begin position="948"/>
        <end position="973"/>
    </location>
</feature>
<reference evidence="7 8" key="1">
    <citation type="journal article" date="2011" name="PLoS Genet.">
        <title>Genomic analysis of the necrotrophic fungal pathogens Sclerotinia sclerotiorum and Botrytis cinerea.</title>
        <authorList>
            <person name="Amselem J."/>
            <person name="Cuomo C.A."/>
            <person name="van Kan J.A."/>
            <person name="Viaud M."/>
            <person name="Benito E.P."/>
            <person name="Couloux A."/>
            <person name="Coutinho P.M."/>
            <person name="de Vries R.P."/>
            <person name="Dyer P.S."/>
            <person name="Fillinger S."/>
            <person name="Fournier E."/>
            <person name="Gout L."/>
            <person name="Hahn M."/>
            <person name="Kohn L."/>
            <person name="Lapalu N."/>
            <person name="Plummer K.M."/>
            <person name="Pradier J.M."/>
            <person name="Quevillon E."/>
            <person name="Sharon A."/>
            <person name="Simon A."/>
            <person name="ten Have A."/>
            <person name="Tudzynski B."/>
            <person name="Tudzynski P."/>
            <person name="Wincker P."/>
            <person name="Andrew M."/>
            <person name="Anthouard V."/>
            <person name="Beever R.E."/>
            <person name="Beffa R."/>
            <person name="Benoit I."/>
            <person name="Bouzid O."/>
            <person name="Brault B."/>
            <person name="Chen Z."/>
            <person name="Choquer M."/>
            <person name="Collemare J."/>
            <person name="Cotton P."/>
            <person name="Danchin E.G."/>
            <person name="Da Silva C."/>
            <person name="Gautier A."/>
            <person name="Giraud C."/>
            <person name="Giraud T."/>
            <person name="Gonzalez C."/>
            <person name="Grossetete S."/>
            <person name="Guldener U."/>
            <person name="Henrissat B."/>
            <person name="Howlett B.J."/>
            <person name="Kodira C."/>
            <person name="Kretschmer M."/>
            <person name="Lappartient A."/>
            <person name="Leroch M."/>
            <person name="Levis C."/>
            <person name="Mauceli E."/>
            <person name="Neuveglise C."/>
            <person name="Oeser B."/>
            <person name="Pearson M."/>
            <person name="Poulain J."/>
            <person name="Poussereau N."/>
            <person name="Quesneville H."/>
            <person name="Rascle C."/>
            <person name="Schumacher J."/>
            <person name="Segurens B."/>
            <person name="Sexton A."/>
            <person name="Silva E."/>
            <person name="Sirven C."/>
            <person name="Soanes D.M."/>
            <person name="Talbot N.J."/>
            <person name="Templeton M."/>
            <person name="Yandava C."/>
            <person name="Yarden O."/>
            <person name="Zeng Q."/>
            <person name="Rollins J.A."/>
            <person name="Lebrun M.H."/>
            <person name="Dickman M."/>
        </authorList>
    </citation>
    <scope>NUCLEOTIDE SEQUENCE [LARGE SCALE GENOMIC DNA]</scope>
    <source>
        <strain evidence="7 8">B05.10</strain>
    </source>
</reference>
<dbReference type="InterPro" id="IPR031352">
    <property type="entry name" value="SesA"/>
</dbReference>
<dbReference type="Pfam" id="PF13637">
    <property type="entry name" value="Ank_4"/>
    <property type="match status" value="3"/>
</dbReference>